<organism evidence="6 7">
    <name type="scientific">Pseudomonas jinjuensis</name>
    <dbReference type="NCBI Taxonomy" id="198616"/>
    <lineage>
        <taxon>Bacteria</taxon>
        <taxon>Pseudomonadati</taxon>
        <taxon>Pseudomonadota</taxon>
        <taxon>Gammaproteobacteria</taxon>
        <taxon>Pseudomonadales</taxon>
        <taxon>Pseudomonadaceae</taxon>
        <taxon>Pseudomonas</taxon>
    </lineage>
</organism>
<evidence type="ECO:0000256" key="3">
    <source>
        <dbReference type="ARBA" id="ARBA00022989"/>
    </source>
</evidence>
<dbReference type="NCBIfam" id="TIGR00945">
    <property type="entry name" value="tatC"/>
    <property type="match status" value="1"/>
</dbReference>
<dbReference type="Proteomes" id="UP000242957">
    <property type="component" value="Unassembled WGS sequence"/>
</dbReference>
<dbReference type="AlphaFoldDB" id="A0A1H0INK4"/>
<keyword evidence="5" id="KW-0653">Protein transport</keyword>
<accession>A0A1H0INK4</accession>
<evidence type="ECO:0000313" key="6">
    <source>
        <dbReference type="EMBL" id="SDO32591.1"/>
    </source>
</evidence>
<dbReference type="STRING" id="198616.SAMN05216193_11060"/>
<dbReference type="HAMAP" id="MF_00902">
    <property type="entry name" value="TatC"/>
    <property type="match status" value="1"/>
</dbReference>
<evidence type="ECO:0000256" key="2">
    <source>
        <dbReference type="ARBA" id="ARBA00022692"/>
    </source>
</evidence>
<dbReference type="RefSeq" id="WP_084312907.1">
    <property type="nucleotide sequence ID" value="NZ_FNIJ01000010.1"/>
</dbReference>
<dbReference type="EMBL" id="FNIJ01000010">
    <property type="protein sequence ID" value="SDO32591.1"/>
    <property type="molecule type" value="Genomic_DNA"/>
</dbReference>
<dbReference type="GO" id="GO:0009977">
    <property type="term" value="F:proton motive force dependent protein transmembrane transporter activity"/>
    <property type="evidence" value="ECO:0007669"/>
    <property type="project" value="TreeGrafter"/>
</dbReference>
<feature type="transmembrane region" description="Helical" evidence="5">
    <location>
        <begin position="28"/>
        <end position="46"/>
    </location>
</feature>
<dbReference type="GO" id="GO:0043953">
    <property type="term" value="P:protein transport by the Tat complex"/>
    <property type="evidence" value="ECO:0007669"/>
    <property type="project" value="UniProtKB-UniRule"/>
</dbReference>
<dbReference type="PRINTS" id="PR01840">
    <property type="entry name" value="TATCFAMILY"/>
</dbReference>
<dbReference type="PANTHER" id="PTHR30371">
    <property type="entry name" value="SEC-INDEPENDENT PROTEIN TRANSLOCASE PROTEIN TATC"/>
    <property type="match status" value="1"/>
</dbReference>
<dbReference type="Pfam" id="PF00902">
    <property type="entry name" value="TatC"/>
    <property type="match status" value="1"/>
</dbReference>
<keyword evidence="3 5" id="KW-1133">Transmembrane helix</keyword>
<evidence type="ECO:0000256" key="1">
    <source>
        <dbReference type="ARBA" id="ARBA00004141"/>
    </source>
</evidence>
<evidence type="ECO:0000256" key="5">
    <source>
        <dbReference type="HAMAP-Rule" id="MF_00902"/>
    </source>
</evidence>
<keyword evidence="7" id="KW-1185">Reference proteome</keyword>
<feature type="transmembrane region" description="Helical" evidence="5">
    <location>
        <begin position="220"/>
        <end position="239"/>
    </location>
</feature>
<feature type="transmembrane region" description="Helical" evidence="5">
    <location>
        <begin position="82"/>
        <end position="103"/>
    </location>
</feature>
<keyword evidence="5" id="KW-0813">Transport</keyword>
<dbReference type="GO" id="GO:0033281">
    <property type="term" value="C:TAT protein transport complex"/>
    <property type="evidence" value="ECO:0007669"/>
    <property type="project" value="UniProtKB-UniRule"/>
</dbReference>
<keyword evidence="5" id="KW-0811">Translocation</keyword>
<feature type="transmembrane region" description="Helical" evidence="5">
    <location>
        <begin position="195"/>
        <end position="214"/>
    </location>
</feature>
<comment type="function">
    <text evidence="5">Part of the twin-arginine translocation (Tat) system that transports large folded proteins containing a characteristic twin-arginine motif in their signal peptide across membranes. Together with TatB, TatC is part of a receptor directly interacting with Tat signal peptides.</text>
</comment>
<comment type="similarity">
    <text evidence="5">Belongs to the TatC family.</text>
</comment>
<feature type="transmembrane region" description="Helical" evidence="5">
    <location>
        <begin position="115"/>
        <end position="145"/>
    </location>
</feature>
<comment type="subunit">
    <text evidence="5">The Tat system comprises two distinct complexes: a TatABC complex, containing multiple copies of TatA, TatB and TatC subunits, and a separate TatA complex, containing only TatA subunits. Substrates initially bind to the TatABC complex, which probably triggers association of the separate TatA complex to form the active translocon.</text>
</comment>
<keyword evidence="5" id="KW-1003">Cell membrane</keyword>
<dbReference type="InterPro" id="IPR002033">
    <property type="entry name" value="TatC"/>
</dbReference>
<keyword evidence="2 5" id="KW-0812">Transmembrane</keyword>
<reference evidence="7" key="1">
    <citation type="submission" date="2016-10" db="EMBL/GenBank/DDBJ databases">
        <authorList>
            <person name="Varghese N."/>
            <person name="Submissions S."/>
        </authorList>
    </citation>
    <scope>NUCLEOTIDE SEQUENCE [LARGE SCALE GENOMIC DNA]</scope>
    <source>
        <strain evidence="7">JCM 21621</strain>
    </source>
</reference>
<evidence type="ECO:0000313" key="7">
    <source>
        <dbReference type="Proteomes" id="UP000242957"/>
    </source>
</evidence>
<dbReference type="GO" id="GO:0065002">
    <property type="term" value="P:intracellular protein transmembrane transport"/>
    <property type="evidence" value="ECO:0007669"/>
    <property type="project" value="TreeGrafter"/>
</dbReference>
<dbReference type="PANTHER" id="PTHR30371:SF0">
    <property type="entry name" value="SEC-INDEPENDENT PROTEIN TRANSLOCASE PROTEIN TATC, CHLOROPLASTIC-RELATED"/>
    <property type="match status" value="1"/>
</dbReference>
<evidence type="ECO:0000256" key="4">
    <source>
        <dbReference type="ARBA" id="ARBA00023136"/>
    </source>
</evidence>
<feature type="transmembrane region" description="Helical" evidence="5">
    <location>
        <begin position="165"/>
        <end position="188"/>
    </location>
</feature>
<keyword evidence="4 5" id="KW-0472">Membrane</keyword>
<dbReference type="OrthoDB" id="9777044at2"/>
<gene>
    <name evidence="5" type="primary">tatC</name>
    <name evidence="6" type="ORF">SAMN05216193_11060</name>
</gene>
<comment type="subcellular location">
    <subcellularLocation>
        <location evidence="5">Cell membrane</location>
        <topology evidence="5">Multi-pass membrane protein</topology>
    </subcellularLocation>
    <subcellularLocation>
        <location evidence="1">Membrane</location>
        <topology evidence="1">Multi-pass membrane protein</topology>
    </subcellularLocation>
</comment>
<protein>
    <recommendedName>
        <fullName evidence="5">Sec-independent protein translocase protein TatC</fullName>
    </recommendedName>
</protein>
<proteinExistence type="inferred from homology"/>
<name>A0A1H0INK4_9PSED</name>
<sequence>MSDEKPDQPENDQEMPLVSHLTELRTRLLRCVIAVFVIFLGLLYFSQQIYTMASEPLRRFLPEGATMIAIDPASAFLAPLKLTMIVAVLLSMPVILGQIWGFIAPGLYKHEKRIALPMLVASIILFYAGMAFAYFLVFPLMFHFFIGSAPAGVTPMTDINSYLDFLTLLFAFGLTFEIPVATVLLVWVGIVNVEYLVKIRPYVIIGCFVVGMILTPPDPLSQTLLAVPMWMLFETGLLFSRLIRKRTPGEEDASSDSDQPPATRP</sequence>